<dbReference type="CDD" id="cd09917">
    <property type="entry name" value="F-box_SF"/>
    <property type="match status" value="1"/>
</dbReference>
<evidence type="ECO:0000259" key="1">
    <source>
        <dbReference type="PROSITE" id="PS50181"/>
    </source>
</evidence>
<dbReference type="Gene3D" id="1.20.1280.50">
    <property type="match status" value="1"/>
</dbReference>
<evidence type="ECO:0000313" key="9">
    <source>
        <dbReference type="RefSeq" id="XP_034244302.1"/>
    </source>
</evidence>
<evidence type="ECO:0000313" key="15">
    <source>
        <dbReference type="RefSeq" id="XP_034244309.1"/>
    </source>
</evidence>
<evidence type="ECO:0000313" key="4">
    <source>
        <dbReference type="RefSeq" id="XP_034244296.1"/>
    </source>
</evidence>
<dbReference type="RefSeq" id="XP_034244295.1">
    <property type="nucleotide sequence ID" value="XM_034388404.1"/>
</dbReference>
<evidence type="ECO:0000313" key="13">
    <source>
        <dbReference type="RefSeq" id="XP_034244306.1"/>
    </source>
</evidence>
<evidence type="ECO:0000313" key="7">
    <source>
        <dbReference type="RefSeq" id="XP_034244300.1"/>
    </source>
</evidence>
<dbReference type="RefSeq" id="XP_034244298.1">
    <property type="nucleotide sequence ID" value="XM_034388407.1"/>
</dbReference>
<dbReference type="InterPro" id="IPR036047">
    <property type="entry name" value="F-box-like_dom_sf"/>
</dbReference>
<evidence type="ECO:0000313" key="3">
    <source>
        <dbReference type="RefSeq" id="XP_034244295.1"/>
    </source>
</evidence>
<feature type="domain" description="F-box" evidence="1">
    <location>
        <begin position="23"/>
        <end position="69"/>
    </location>
</feature>
<evidence type="ECO:0000313" key="2">
    <source>
        <dbReference type="Proteomes" id="UP000515158"/>
    </source>
</evidence>
<dbReference type="OrthoDB" id="8242155at2759"/>
<dbReference type="RefSeq" id="XP_034244304.1">
    <property type="nucleotide sequence ID" value="XM_034388413.1"/>
</dbReference>
<dbReference type="InterPro" id="IPR001810">
    <property type="entry name" value="F-box_dom"/>
</dbReference>
<accession>A0A6P8ZAS2</accession>
<dbReference type="RefSeq" id="XP_034244300.1">
    <property type="nucleotide sequence ID" value="XM_034388409.1"/>
</dbReference>
<protein>
    <submittedName>
        <fullName evidence="3 4">Uncharacterized protein LOC117646978 isoform X1</fullName>
    </submittedName>
</protein>
<evidence type="ECO:0000313" key="10">
    <source>
        <dbReference type="RefSeq" id="XP_034244303.1"/>
    </source>
</evidence>
<dbReference type="SUPFAM" id="SSF81383">
    <property type="entry name" value="F-box domain"/>
    <property type="match status" value="1"/>
</dbReference>
<dbReference type="RefSeq" id="XP_034244302.1">
    <property type="nucleotide sequence ID" value="XM_034388411.1"/>
</dbReference>
<gene>
    <name evidence="3 4 5 6 7 8 9 10 11 12 13 14 15 16" type="primary">LOC117646978</name>
</gene>
<dbReference type="RefSeq" id="XP_034244306.1">
    <property type="nucleotide sequence ID" value="XM_034388415.1"/>
</dbReference>
<evidence type="ECO:0000313" key="5">
    <source>
        <dbReference type="RefSeq" id="XP_034244298.1"/>
    </source>
</evidence>
<dbReference type="RefSeq" id="XP_034244303.1">
    <property type="nucleotide sequence ID" value="XM_034388412.1"/>
</dbReference>
<dbReference type="Proteomes" id="UP000515158">
    <property type="component" value="Unplaced"/>
</dbReference>
<dbReference type="RefSeq" id="XP_034244305.1">
    <property type="nucleotide sequence ID" value="XM_034388414.1"/>
</dbReference>
<dbReference type="RefSeq" id="XP_034244310.1">
    <property type="nucleotide sequence ID" value="XM_034388419.1"/>
</dbReference>
<keyword evidence="2" id="KW-1185">Reference proteome</keyword>
<sequence length="494" mass="55334">MLTRRQAKLRRVALGEQLVEVSATSIDALSDLSLELVFSFLDTSDLVQASQVCSRWRDLCSSRRLWSSRTFEHHDSAQKEFLGVVRLLRRTHGVVPYTKVTLSIGYTWPPVSISFEDNAETLKIGTSSSLMHLLCLRNLVKDNVKVLRVIENADLLTVAEALVVWEAIASKTSLTALHITMCRNSILHGVTFDWPKRGSLHEFSFSVFNDARFGGRLCRPIRSLLSVHRHQLTRVDISPQDQQGLLNFVPRHLYTLSAVVLPSLIRVLKSAWGLRHLFLDSQYDNLNKSLEVLKQLLSLRLIRSLYQLDVTFKSGCSTAESLALLSLVGRLESLQWLQLRGVCCALSDPECGPTALKDLLTLRHVKTLSVDVEPSTFPLHALLPRTTGGVNSEPLVRLPATLKLLSLGDPAAVSERPCDSKWVQQLRSVMDDYQPLHVRVHGSCLEVQGSGGAAGKVRVKNALIVPHSADHYCEECRVGPATWLDYRRIYIREL</sequence>
<evidence type="ECO:0000313" key="16">
    <source>
        <dbReference type="RefSeq" id="XP_034244310.1"/>
    </source>
</evidence>
<dbReference type="RefSeq" id="XP_034244301.1">
    <property type="nucleotide sequence ID" value="XM_034388410.1"/>
</dbReference>
<dbReference type="RefSeq" id="XP_034244309.1">
    <property type="nucleotide sequence ID" value="XM_034388418.1"/>
</dbReference>
<evidence type="ECO:0000313" key="12">
    <source>
        <dbReference type="RefSeq" id="XP_034244305.1"/>
    </source>
</evidence>
<dbReference type="PROSITE" id="PS50181">
    <property type="entry name" value="FBOX"/>
    <property type="match status" value="1"/>
</dbReference>
<proteinExistence type="predicted"/>
<dbReference type="SMART" id="SM00256">
    <property type="entry name" value="FBOX"/>
    <property type="match status" value="1"/>
</dbReference>
<evidence type="ECO:0000313" key="6">
    <source>
        <dbReference type="RefSeq" id="XP_034244299.1"/>
    </source>
</evidence>
<name>A0A6P8ZAS2_THRPL</name>
<reference evidence="3 4" key="1">
    <citation type="submission" date="2025-04" db="UniProtKB">
        <authorList>
            <consortium name="RefSeq"/>
        </authorList>
    </citation>
    <scope>IDENTIFICATION</scope>
    <source>
        <tissue evidence="3 4">Total insect</tissue>
    </source>
</reference>
<dbReference type="AlphaFoldDB" id="A0A6P8ZAS2"/>
<dbReference type="KEGG" id="tpal:117646978"/>
<dbReference type="Pfam" id="PF12937">
    <property type="entry name" value="F-box-like"/>
    <property type="match status" value="1"/>
</dbReference>
<dbReference type="RefSeq" id="XP_034244296.1">
    <property type="nucleotide sequence ID" value="XM_034388405.1"/>
</dbReference>
<dbReference type="GeneID" id="117646978"/>
<evidence type="ECO:0000313" key="11">
    <source>
        <dbReference type="RefSeq" id="XP_034244304.1"/>
    </source>
</evidence>
<evidence type="ECO:0000313" key="8">
    <source>
        <dbReference type="RefSeq" id="XP_034244301.1"/>
    </source>
</evidence>
<dbReference type="RefSeq" id="XP_034244307.1">
    <property type="nucleotide sequence ID" value="XM_034388416.1"/>
</dbReference>
<organism evidence="14">
    <name type="scientific">Thrips palmi</name>
    <name type="common">Melon thrips</name>
    <dbReference type="NCBI Taxonomy" id="161013"/>
    <lineage>
        <taxon>Eukaryota</taxon>
        <taxon>Metazoa</taxon>
        <taxon>Ecdysozoa</taxon>
        <taxon>Arthropoda</taxon>
        <taxon>Hexapoda</taxon>
        <taxon>Insecta</taxon>
        <taxon>Pterygota</taxon>
        <taxon>Neoptera</taxon>
        <taxon>Paraneoptera</taxon>
        <taxon>Thysanoptera</taxon>
        <taxon>Terebrantia</taxon>
        <taxon>Thripoidea</taxon>
        <taxon>Thripidae</taxon>
        <taxon>Thrips</taxon>
    </lineage>
</organism>
<evidence type="ECO:0000313" key="14">
    <source>
        <dbReference type="RefSeq" id="XP_034244307.1"/>
    </source>
</evidence>
<dbReference type="RefSeq" id="XP_034244299.1">
    <property type="nucleotide sequence ID" value="XM_034388408.1"/>
</dbReference>